<dbReference type="Pfam" id="PF04230">
    <property type="entry name" value="PS_pyruv_trans"/>
    <property type="match status" value="1"/>
</dbReference>
<dbReference type="AlphaFoldDB" id="A0A940N1U7"/>
<dbReference type="InterPro" id="IPR007345">
    <property type="entry name" value="Polysacch_pyruvyl_Trfase"/>
</dbReference>
<evidence type="ECO:0000313" key="3">
    <source>
        <dbReference type="Proteomes" id="UP000677537"/>
    </source>
</evidence>
<keyword evidence="3" id="KW-1185">Reference proteome</keyword>
<dbReference type="RefSeq" id="WP_209376495.1">
    <property type="nucleotide sequence ID" value="NZ_JAGIZA010000020.1"/>
</dbReference>
<dbReference type="EMBL" id="JAGIZA010000020">
    <property type="protein sequence ID" value="MBP0495698.1"/>
    <property type="molecule type" value="Genomic_DNA"/>
</dbReference>
<dbReference type="GO" id="GO:0016740">
    <property type="term" value="F:transferase activity"/>
    <property type="evidence" value="ECO:0007669"/>
    <property type="project" value="UniProtKB-KW"/>
</dbReference>
<sequence>MNSHNRPIWLHWAKSKVVDANWGDALNPVLVSYLAQRPVLHAKELPSGTEESIYSAIGSHLSKSNANWTVWGTGFIDSADTIKAAPREIAAVRGPLSRRKLQELDVDCPEIFGDAAIFFPCMHQPPREVRWELGVIQHVREAGVVPLPAQDEFLSVKVIDITGELTAVIDEITSCRRIVSSSLHGIIASHSFGVPATWVKFSDKPVGDGFKFKDYWASVGRFDIEPFIPTAETTMKDLAALRSPIANAIDTDKLIAACPFIDDDRRAEISSQMRGQYRMHEIVGQ</sequence>
<organism evidence="2 3">
    <name type="scientific">Roseomonas indoligenes</name>
    <dbReference type="NCBI Taxonomy" id="2820811"/>
    <lineage>
        <taxon>Bacteria</taxon>
        <taxon>Pseudomonadati</taxon>
        <taxon>Pseudomonadota</taxon>
        <taxon>Alphaproteobacteria</taxon>
        <taxon>Acetobacterales</taxon>
        <taxon>Roseomonadaceae</taxon>
        <taxon>Roseomonas</taxon>
    </lineage>
</organism>
<evidence type="ECO:0000313" key="2">
    <source>
        <dbReference type="EMBL" id="MBP0495698.1"/>
    </source>
</evidence>
<protein>
    <submittedName>
        <fullName evidence="2">Polysaccharide pyruvyl transferase family protein</fullName>
    </submittedName>
</protein>
<accession>A0A940N1U7</accession>
<name>A0A940N1U7_9PROT</name>
<keyword evidence="2" id="KW-0808">Transferase</keyword>
<evidence type="ECO:0000259" key="1">
    <source>
        <dbReference type="Pfam" id="PF04230"/>
    </source>
</evidence>
<proteinExistence type="predicted"/>
<gene>
    <name evidence="2" type="ORF">J5Y10_23140</name>
</gene>
<reference evidence="2" key="1">
    <citation type="submission" date="2021-03" db="EMBL/GenBank/DDBJ databases">
        <authorList>
            <person name="So Y."/>
        </authorList>
    </citation>
    <scope>NUCLEOTIDE SEQUENCE</scope>
    <source>
        <strain evidence="2">SG15</strain>
    </source>
</reference>
<feature type="domain" description="Polysaccharide pyruvyl transferase" evidence="1">
    <location>
        <begin position="89"/>
        <end position="199"/>
    </location>
</feature>
<dbReference type="Proteomes" id="UP000677537">
    <property type="component" value="Unassembled WGS sequence"/>
</dbReference>
<comment type="caution">
    <text evidence="2">The sequence shown here is derived from an EMBL/GenBank/DDBJ whole genome shotgun (WGS) entry which is preliminary data.</text>
</comment>